<feature type="signal peptide" evidence="5">
    <location>
        <begin position="1"/>
        <end position="23"/>
    </location>
</feature>
<dbReference type="InParanoid" id="A0A6I9QA70"/>
<sequence>MARLVWVVSLLATLALSAATASSSPPPASSMNCDDVVMDMMECLPYVCVGSKQRWPDKECCEGVSSVVKISPTCLCAALQEAIQMGIVLDMKRAVGLPAACSIKDSVGDCGGTYLPMFHDQSLSATS</sequence>
<evidence type="ECO:0000256" key="2">
    <source>
        <dbReference type="ARBA" id="ARBA00022729"/>
    </source>
</evidence>
<feature type="domain" description="Bifunctional inhibitor/plant lipid transfer protein/seed storage helical" evidence="6">
    <location>
        <begin position="33"/>
        <end position="110"/>
    </location>
</feature>
<evidence type="ECO:0000259" key="6">
    <source>
        <dbReference type="SMART" id="SM00499"/>
    </source>
</evidence>
<keyword evidence="7" id="KW-1185">Reference proteome</keyword>
<dbReference type="GO" id="GO:0008289">
    <property type="term" value="F:lipid binding"/>
    <property type="evidence" value="ECO:0007669"/>
    <property type="project" value="InterPro"/>
</dbReference>
<dbReference type="Pfam" id="PF14368">
    <property type="entry name" value="LTP_2"/>
    <property type="match status" value="1"/>
</dbReference>
<dbReference type="OrthoDB" id="659547at2759"/>
<dbReference type="InterPro" id="IPR016140">
    <property type="entry name" value="Bifunc_inhib/LTP/seed_store"/>
</dbReference>
<name>A0A6I9QA70_ELAGV</name>
<dbReference type="SMART" id="SM00499">
    <property type="entry name" value="AAI"/>
    <property type="match status" value="1"/>
</dbReference>
<evidence type="ECO:0000313" key="8">
    <source>
        <dbReference type="RefSeq" id="XP_010905968.1"/>
    </source>
</evidence>
<dbReference type="CDD" id="cd00010">
    <property type="entry name" value="AAI_LTSS"/>
    <property type="match status" value="1"/>
</dbReference>
<evidence type="ECO:0000313" key="7">
    <source>
        <dbReference type="Proteomes" id="UP000504607"/>
    </source>
</evidence>
<dbReference type="PANTHER" id="PTHR33044">
    <property type="entry name" value="BIFUNCTIONAL INHIBITOR/LIPID-TRANSFER PROTEIN/SEED STORAGE 2S ALBUMIN SUPERFAMILY PROTEIN-RELATED"/>
    <property type="match status" value="1"/>
</dbReference>
<protein>
    <submittedName>
        <fullName evidence="8">Non-specific lipid-transfer protein-like protein At5g64080</fullName>
    </submittedName>
</protein>
<dbReference type="Gene3D" id="1.10.110.10">
    <property type="entry name" value="Plant lipid-transfer and hydrophobic proteins"/>
    <property type="match status" value="1"/>
</dbReference>
<dbReference type="GeneID" id="105033031"/>
<evidence type="ECO:0000256" key="3">
    <source>
        <dbReference type="ARBA" id="ARBA00023157"/>
    </source>
</evidence>
<dbReference type="InterPro" id="IPR000528">
    <property type="entry name" value="Plant_nsLTP"/>
</dbReference>
<evidence type="ECO:0000256" key="4">
    <source>
        <dbReference type="ARBA" id="ARBA00023180"/>
    </source>
</evidence>
<accession>A0A6I9QA70</accession>
<dbReference type="KEGG" id="egu:105033031"/>
<keyword evidence="4" id="KW-0325">Glycoprotein</keyword>
<dbReference type="SUPFAM" id="SSF47699">
    <property type="entry name" value="Bifunctional inhibitor/lipid-transfer protein/seed storage 2S albumin"/>
    <property type="match status" value="1"/>
</dbReference>
<evidence type="ECO:0000256" key="5">
    <source>
        <dbReference type="SAM" id="SignalP"/>
    </source>
</evidence>
<dbReference type="GO" id="GO:0006869">
    <property type="term" value="P:lipid transport"/>
    <property type="evidence" value="ECO:0007669"/>
    <property type="project" value="InterPro"/>
</dbReference>
<organism evidence="7 8">
    <name type="scientific">Elaeis guineensis var. tenera</name>
    <name type="common">Oil palm</name>
    <dbReference type="NCBI Taxonomy" id="51953"/>
    <lineage>
        <taxon>Eukaryota</taxon>
        <taxon>Viridiplantae</taxon>
        <taxon>Streptophyta</taxon>
        <taxon>Embryophyta</taxon>
        <taxon>Tracheophyta</taxon>
        <taxon>Spermatophyta</taxon>
        <taxon>Magnoliopsida</taxon>
        <taxon>Liliopsida</taxon>
        <taxon>Arecaceae</taxon>
        <taxon>Arecoideae</taxon>
        <taxon>Cocoseae</taxon>
        <taxon>Elaeidinae</taxon>
        <taxon>Elaeis</taxon>
    </lineage>
</organism>
<keyword evidence="3" id="KW-1015">Disulfide bond</keyword>
<reference evidence="8" key="1">
    <citation type="submission" date="2025-08" db="UniProtKB">
        <authorList>
            <consortium name="RefSeq"/>
        </authorList>
    </citation>
    <scope>IDENTIFICATION</scope>
</reference>
<dbReference type="PRINTS" id="PR00382">
    <property type="entry name" value="LIPIDTRNSFER"/>
</dbReference>
<feature type="chain" id="PRO_5027048716" evidence="5">
    <location>
        <begin position="24"/>
        <end position="127"/>
    </location>
</feature>
<proteinExistence type="inferred from homology"/>
<dbReference type="AlphaFoldDB" id="A0A6I9QA70"/>
<dbReference type="InterPro" id="IPR043325">
    <property type="entry name" value="LTSS"/>
</dbReference>
<comment type="similarity">
    <text evidence="1">Belongs to the plant LTP family.</text>
</comment>
<dbReference type="InterPro" id="IPR036312">
    <property type="entry name" value="Bifun_inhib/LTP/seed_sf"/>
</dbReference>
<dbReference type="Proteomes" id="UP000504607">
    <property type="component" value="Unplaced"/>
</dbReference>
<dbReference type="RefSeq" id="XP_010905968.1">
    <property type="nucleotide sequence ID" value="XM_010907666.1"/>
</dbReference>
<evidence type="ECO:0000256" key="1">
    <source>
        <dbReference type="ARBA" id="ARBA00009748"/>
    </source>
</evidence>
<gene>
    <name evidence="8" type="primary">LOC105033031</name>
</gene>
<keyword evidence="2 5" id="KW-0732">Signal</keyword>